<evidence type="ECO:0000256" key="7">
    <source>
        <dbReference type="RuleBase" id="RU361277"/>
    </source>
</evidence>
<comment type="catalytic activity">
    <reaction evidence="6">
        <text>a primary alcohol + NADP(+) = an aldehyde + NADPH + H(+)</text>
        <dbReference type="Rhea" id="RHEA:15937"/>
        <dbReference type="ChEBI" id="CHEBI:15378"/>
        <dbReference type="ChEBI" id="CHEBI:15734"/>
        <dbReference type="ChEBI" id="CHEBI:17478"/>
        <dbReference type="ChEBI" id="CHEBI:57783"/>
        <dbReference type="ChEBI" id="CHEBI:58349"/>
        <dbReference type="EC" id="1.1.1.2"/>
    </reaction>
</comment>
<feature type="domain" description="Enoyl reductase (ER)" evidence="8">
    <location>
        <begin position="11"/>
        <end position="341"/>
    </location>
</feature>
<evidence type="ECO:0000259" key="8">
    <source>
        <dbReference type="SMART" id="SM00829"/>
    </source>
</evidence>
<evidence type="ECO:0000256" key="1">
    <source>
        <dbReference type="ARBA" id="ARBA00001947"/>
    </source>
</evidence>
<dbReference type="EMBL" id="CP002040">
    <property type="protein sequence ID" value="ADH67118.1"/>
    <property type="molecule type" value="Genomic_DNA"/>
</dbReference>
<dbReference type="SUPFAM" id="SSF51735">
    <property type="entry name" value="NAD(P)-binding Rossmann-fold domains"/>
    <property type="match status" value="1"/>
</dbReference>
<dbReference type="Gene3D" id="3.90.180.10">
    <property type="entry name" value="Medium-chain alcohol dehydrogenases, catalytic domain"/>
    <property type="match status" value="1"/>
</dbReference>
<dbReference type="Pfam" id="PF08240">
    <property type="entry name" value="ADH_N"/>
    <property type="match status" value="1"/>
</dbReference>
<dbReference type="Pfam" id="PF00107">
    <property type="entry name" value="ADH_zinc_N"/>
    <property type="match status" value="1"/>
</dbReference>
<dbReference type="KEGG" id="nda:Ndas_1689"/>
<keyword evidence="10" id="KW-1185">Reference proteome</keyword>
<dbReference type="FunFam" id="3.40.50.720:FF:000022">
    <property type="entry name" value="Cinnamyl alcohol dehydrogenase"/>
    <property type="match status" value="1"/>
</dbReference>
<dbReference type="SMART" id="SM00829">
    <property type="entry name" value="PKS_ER"/>
    <property type="match status" value="1"/>
</dbReference>
<dbReference type="EC" id="1.1.1.2" evidence="5"/>
<dbReference type="SUPFAM" id="SSF50129">
    <property type="entry name" value="GroES-like"/>
    <property type="match status" value="1"/>
</dbReference>
<comment type="cofactor">
    <cofactor evidence="1 7">
        <name>Zn(2+)</name>
        <dbReference type="ChEBI" id="CHEBI:29105"/>
    </cofactor>
</comment>
<dbReference type="PROSITE" id="PS00059">
    <property type="entry name" value="ADH_ZINC"/>
    <property type="match status" value="1"/>
</dbReference>
<dbReference type="InterPro" id="IPR013154">
    <property type="entry name" value="ADH-like_N"/>
</dbReference>
<dbReference type="OrthoDB" id="3567264at2"/>
<comment type="similarity">
    <text evidence="7">Belongs to the zinc-containing alcohol dehydrogenase family.</text>
</comment>
<dbReference type="InterPro" id="IPR036291">
    <property type="entry name" value="NAD(P)-bd_dom_sf"/>
</dbReference>
<dbReference type="GeneID" id="91484291"/>
<gene>
    <name evidence="9" type="ordered locus">Ndas_1689</name>
</gene>
<evidence type="ECO:0000256" key="6">
    <source>
        <dbReference type="ARBA" id="ARBA00048262"/>
    </source>
</evidence>
<keyword evidence="2 7" id="KW-0479">Metal-binding</keyword>
<evidence type="ECO:0000313" key="9">
    <source>
        <dbReference type="EMBL" id="ADH67118.1"/>
    </source>
</evidence>
<name>D7B4S8_NOCDD</name>
<sequence>MSLVHAYTASSATAPLAPGTIERREVGPKDVLIDIAWAGICHSDIHTVRGDWGEVPYPLTVGHEIAGVVAEVGSEVTRHKVGDRVGVGCMVDSCRECANCLAGVEQYCLRGFTDTYNGTDRDGTVTQGGYSQRIVVDEHFALRVPEAIPFEKAAPLLCAGITTYSPLRNWNAGPGRKVAVVGLGGLGHMAVKLAHAMGAEVTVLSQSMKKREDGLRFGADHYHATSDPDTFERLANTFDLIVNTVSAPIDLDAYLNLLALDGAIVSVGAPPEPVAVTLFTLFENRRSFAGSKIGGIAQTQEMLDFCAEHGIAPEVEIVRADQINEAWERVLASDVRYRFVIDASTLGGA</sequence>
<dbReference type="GO" id="GO:0008106">
    <property type="term" value="F:alcohol dehydrogenase (NADP+) activity"/>
    <property type="evidence" value="ECO:0007669"/>
    <property type="project" value="UniProtKB-EC"/>
</dbReference>
<organism evidence="9 10">
    <name type="scientific">Nocardiopsis dassonvillei (strain ATCC 23218 / DSM 43111 / CIP 107115 / JCM 7437 / KCTC 9190 / NBRC 14626 / NCTC 10488 / NRRL B-5397 / IMRU 509)</name>
    <name type="common">Actinomadura dassonvillei</name>
    <dbReference type="NCBI Taxonomy" id="446468"/>
    <lineage>
        <taxon>Bacteria</taxon>
        <taxon>Bacillati</taxon>
        <taxon>Actinomycetota</taxon>
        <taxon>Actinomycetes</taxon>
        <taxon>Streptosporangiales</taxon>
        <taxon>Nocardiopsidaceae</taxon>
        <taxon>Nocardiopsis</taxon>
    </lineage>
</organism>
<evidence type="ECO:0000256" key="2">
    <source>
        <dbReference type="ARBA" id="ARBA00022723"/>
    </source>
</evidence>
<protein>
    <recommendedName>
        <fullName evidence="5">alcohol dehydrogenase (NADP(+))</fullName>
        <ecNumber evidence="5">1.1.1.2</ecNumber>
    </recommendedName>
</protein>
<dbReference type="InterPro" id="IPR020843">
    <property type="entry name" value="ER"/>
</dbReference>
<dbReference type="STRING" id="446468.Ndas_1689"/>
<accession>D7B4S8</accession>
<keyword evidence="4 9" id="KW-0560">Oxidoreductase</keyword>
<dbReference type="CDD" id="cd05283">
    <property type="entry name" value="CAD1"/>
    <property type="match status" value="1"/>
</dbReference>
<dbReference type="InterPro" id="IPR011032">
    <property type="entry name" value="GroES-like_sf"/>
</dbReference>
<dbReference type="AlphaFoldDB" id="D7B4S8"/>
<keyword evidence="3 7" id="KW-0862">Zinc</keyword>
<reference evidence="9 10" key="1">
    <citation type="journal article" date="2010" name="Stand. Genomic Sci.">
        <title>Complete genome sequence of Nocardiopsis dassonvillei type strain (IMRU 509).</title>
        <authorList>
            <person name="Sun H."/>
            <person name="Lapidus A."/>
            <person name="Nolan M."/>
            <person name="Lucas S."/>
            <person name="Del Rio T.G."/>
            <person name="Tice H."/>
            <person name="Cheng J.F."/>
            <person name="Tapia R."/>
            <person name="Han C."/>
            <person name="Goodwin L."/>
            <person name="Pitluck S."/>
            <person name="Pagani I."/>
            <person name="Ivanova N."/>
            <person name="Mavromatis K."/>
            <person name="Mikhailova N."/>
            <person name="Pati A."/>
            <person name="Chen A."/>
            <person name="Palaniappan K."/>
            <person name="Land M."/>
            <person name="Hauser L."/>
            <person name="Chang Y.J."/>
            <person name="Jeffries C.D."/>
            <person name="Djao O.D."/>
            <person name="Rohde M."/>
            <person name="Sikorski J."/>
            <person name="Goker M."/>
            <person name="Woyke T."/>
            <person name="Bristow J."/>
            <person name="Eisen J.A."/>
            <person name="Markowitz V."/>
            <person name="Hugenholtz P."/>
            <person name="Kyrpides N.C."/>
            <person name="Klenk H.P."/>
        </authorList>
    </citation>
    <scope>NUCLEOTIDE SEQUENCE [LARGE SCALE GENOMIC DNA]</scope>
    <source>
        <strain evidence="10">ATCC 23218 / DSM 43111 / CIP 107115 / JCM 7437 / KCTC 9190 / NBRC 14626 / NCTC 10488 / NRRL B-5397 / IMRU 509</strain>
    </source>
</reference>
<dbReference type="InterPro" id="IPR013149">
    <property type="entry name" value="ADH-like_C"/>
</dbReference>
<dbReference type="PANTHER" id="PTHR42683">
    <property type="entry name" value="ALDEHYDE REDUCTASE"/>
    <property type="match status" value="1"/>
</dbReference>
<dbReference type="HOGENOM" id="CLU_026673_20_2_11"/>
<dbReference type="InterPro" id="IPR047109">
    <property type="entry name" value="CAD-like"/>
</dbReference>
<dbReference type="GO" id="GO:0008270">
    <property type="term" value="F:zinc ion binding"/>
    <property type="evidence" value="ECO:0007669"/>
    <property type="project" value="InterPro"/>
</dbReference>
<dbReference type="Gene3D" id="3.40.50.720">
    <property type="entry name" value="NAD(P)-binding Rossmann-like Domain"/>
    <property type="match status" value="1"/>
</dbReference>
<proteinExistence type="inferred from homology"/>
<evidence type="ECO:0000256" key="4">
    <source>
        <dbReference type="ARBA" id="ARBA00023002"/>
    </source>
</evidence>
<dbReference type="eggNOG" id="COG1064">
    <property type="taxonomic scope" value="Bacteria"/>
</dbReference>
<evidence type="ECO:0000256" key="5">
    <source>
        <dbReference type="ARBA" id="ARBA00024074"/>
    </source>
</evidence>
<evidence type="ECO:0000313" key="10">
    <source>
        <dbReference type="Proteomes" id="UP000002219"/>
    </source>
</evidence>
<dbReference type="Proteomes" id="UP000002219">
    <property type="component" value="Chromosome 1"/>
</dbReference>
<dbReference type="InterPro" id="IPR002328">
    <property type="entry name" value="ADH_Zn_CS"/>
</dbReference>
<dbReference type="RefSeq" id="WP_013152725.1">
    <property type="nucleotide sequence ID" value="NC_014210.1"/>
</dbReference>
<evidence type="ECO:0000256" key="3">
    <source>
        <dbReference type="ARBA" id="ARBA00022833"/>
    </source>
</evidence>